<protein>
    <submittedName>
        <fullName evidence="5">Histidine kinase</fullName>
    </submittedName>
</protein>
<dbReference type="PANTHER" id="PTHR46663:SF2">
    <property type="entry name" value="GGDEF DOMAIN-CONTAINING PROTEIN"/>
    <property type="match status" value="1"/>
</dbReference>
<dbReference type="InterPro" id="IPR052163">
    <property type="entry name" value="DGC-Regulatory_Protein"/>
</dbReference>
<dbReference type="AlphaFoldDB" id="A0A1B4XHM1"/>
<dbReference type="PROSITE" id="PS50887">
    <property type="entry name" value="GGDEF"/>
    <property type="match status" value="1"/>
</dbReference>
<dbReference type="PANTHER" id="PTHR46663">
    <property type="entry name" value="DIGUANYLATE CYCLASE DGCT-RELATED"/>
    <property type="match status" value="1"/>
</dbReference>
<dbReference type="GO" id="GO:0000160">
    <property type="term" value="P:phosphorelay signal transduction system"/>
    <property type="evidence" value="ECO:0007669"/>
    <property type="project" value="InterPro"/>
</dbReference>
<dbReference type="SUPFAM" id="SSF55073">
    <property type="entry name" value="Nucleotide cyclase"/>
    <property type="match status" value="1"/>
</dbReference>
<dbReference type="FunFam" id="3.30.70.270:FF:000001">
    <property type="entry name" value="Diguanylate cyclase domain protein"/>
    <property type="match status" value="1"/>
</dbReference>
<dbReference type="EMBL" id="AP014879">
    <property type="protein sequence ID" value="BAV34303.1"/>
    <property type="molecule type" value="Genomic_DNA"/>
</dbReference>
<dbReference type="SMART" id="SM00448">
    <property type="entry name" value="REC"/>
    <property type="match status" value="1"/>
</dbReference>
<dbReference type="InterPro" id="IPR043128">
    <property type="entry name" value="Rev_trsase/Diguanyl_cyclase"/>
</dbReference>
<dbReference type="Proteomes" id="UP000243180">
    <property type="component" value="Chromosome"/>
</dbReference>
<feature type="modified residue" description="4-aspartylphosphate" evidence="2">
    <location>
        <position position="57"/>
    </location>
</feature>
<dbReference type="InterPro" id="IPR029787">
    <property type="entry name" value="Nucleotide_cyclase"/>
</dbReference>
<dbReference type="InterPro" id="IPR000160">
    <property type="entry name" value="GGDEF_dom"/>
</dbReference>
<dbReference type="InParanoid" id="A0A1B4XHM1"/>
<dbReference type="InterPro" id="IPR011006">
    <property type="entry name" value="CheY-like_superfamily"/>
</dbReference>
<evidence type="ECO:0000313" key="6">
    <source>
        <dbReference type="Proteomes" id="UP000243180"/>
    </source>
</evidence>
<keyword evidence="5" id="KW-0418">Kinase</keyword>
<proteinExistence type="predicted"/>
<dbReference type="OrthoDB" id="766410at2"/>
<dbReference type="RefSeq" id="WP_096361062.1">
    <property type="nucleotide sequence ID" value="NZ_AP014879.1"/>
</dbReference>
<evidence type="ECO:0000256" key="2">
    <source>
        <dbReference type="PROSITE-ProRule" id="PRU00169"/>
    </source>
</evidence>
<organism evidence="5 6">
    <name type="scientific">Sulfuricaulis limicola</name>
    <dbReference type="NCBI Taxonomy" id="1620215"/>
    <lineage>
        <taxon>Bacteria</taxon>
        <taxon>Pseudomonadati</taxon>
        <taxon>Pseudomonadota</taxon>
        <taxon>Gammaproteobacteria</taxon>
        <taxon>Acidiferrobacterales</taxon>
        <taxon>Acidiferrobacteraceae</taxon>
        <taxon>Sulfuricaulis</taxon>
    </lineage>
</organism>
<dbReference type="Gene3D" id="3.30.70.270">
    <property type="match status" value="1"/>
</dbReference>
<evidence type="ECO:0000313" key="5">
    <source>
        <dbReference type="EMBL" id="BAV34303.1"/>
    </source>
</evidence>
<gene>
    <name evidence="5" type="ORF">SCL_2012</name>
</gene>
<evidence type="ECO:0000256" key="1">
    <source>
        <dbReference type="ARBA" id="ARBA00001946"/>
    </source>
</evidence>
<reference evidence="5 6" key="1">
    <citation type="submission" date="2015-05" db="EMBL/GenBank/DDBJ databases">
        <title>Complete genome sequence of a sulfur-oxidizing gammaproteobacterium strain HA5.</title>
        <authorList>
            <person name="Miura A."/>
            <person name="Kojima H."/>
            <person name="Fukui M."/>
        </authorList>
    </citation>
    <scope>NUCLEOTIDE SEQUENCE [LARGE SCALE GENOMIC DNA]</scope>
    <source>
        <strain evidence="5 6">HA5</strain>
    </source>
</reference>
<dbReference type="CDD" id="cd00156">
    <property type="entry name" value="REC"/>
    <property type="match status" value="1"/>
</dbReference>
<evidence type="ECO:0000259" key="4">
    <source>
        <dbReference type="PROSITE" id="PS50887"/>
    </source>
</evidence>
<keyword evidence="6" id="KW-1185">Reference proteome</keyword>
<dbReference type="SMART" id="SM00267">
    <property type="entry name" value="GGDEF"/>
    <property type="match status" value="1"/>
</dbReference>
<sequence length="312" mass="35376">MTTPLRVLIVEDSEADTELLLDQLRRAGYDTTWERVETAGAMEAALDRREWDIVIADYTMPQFKGIDALGLLQEQEIDIPFIMLSGTIGEDIAVAAMKAGAHDYIMKHNTARLVPAIRRELREAEVRREFRRAQERVRYLAYYDPLTDLPNRALFTDRLEQAVLLGKREKNFFTLMLMDLDRFKIINDTLGHHAGDQALQQVAARLKTCLRESDTVARMGGDEFSVLLPTTTHEDGAVVVARKILTSIAKSFRIEDREFRIGISMGIALFPEHGDDIDALLRAADMAMYEAKRPRNDFRIYSPEPESGSGSN</sequence>
<feature type="domain" description="Response regulatory" evidence="3">
    <location>
        <begin position="6"/>
        <end position="122"/>
    </location>
</feature>
<dbReference type="GO" id="GO:0016301">
    <property type="term" value="F:kinase activity"/>
    <property type="evidence" value="ECO:0007669"/>
    <property type="project" value="UniProtKB-KW"/>
</dbReference>
<dbReference type="SUPFAM" id="SSF52172">
    <property type="entry name" value="CheY-like"/>
    <property type="match status" value="1"/>
</dbReference>
<name>A0A1B4XHM1_9GAMM</name>
<keyword evidence="2" id="KW-0597">Phosphoprotein</keyword>
<dbReference type="PROSITE" id="PS50110">
    <property type="entry name" value="RESPONSE_REGULATORY"/>
    <property type="match status" value="1"/>
</dbReference>
<dbReference type="Pfam" id="PF00072">
    <property type="entry name" value="Response_reg"/>
    <property type="match status" value="1"/>
</dbReference>
<dbReference type="CDD" id="cd01949">
    <property type="entry name" value="GGDEF"/>
    <property type="match status" value="1"/>
</dbReference>
<dbReference type="InterPro" id="IPR001789">
    <property type="entry name" value="Sig_transdc_resp-reg_receiver"/>
</dbReference>
<dbReference type="KEGG" id="slim:SCL_2012"/>
<dbReference type="Gene3D" id="3.40.50.2300">
    <property type="match status" value="1"/>
</dbReference>
<comment type="cofactor">
    <cofactor evidence="1">
        <name>Mg(2+)</name>
        <dbReference type="ChEBI" id="CHEBI:18420"/>
    </cofactor>
</comment>
<dbReference type="NCBIfam" id="TIGR00254">
    <property type="entry name" value="GGDEF"/>
    <property type="match status" value="1"/>
</dbReference>
<dbReference type="Pfam" id="PF00990">
    <property type="entry name" value="GGDEF"/>
    <property type="match status" value="1"/>
</dbReference>
<keyword evidence="5" id="KW-0808">Transferase</keyword>
<feature type="domain" description="GGDEF" evidence="4">
    <location>
        <begin position="171"/>
        <end position="303"/>
    </location>
</feature>
<evidence type="ECO:0000259" key="3">
    <source>
        <dbReference type="PROSITE" id="PS50110"/>
    </source>
</evidence>
<accession>A0A1B4XHM1</accession>